<name>A0ABR0LLM5_9PEZI</name>
<proteinExistence type="predicted"/>
<dbReference type="Pfam" id="PF11595">
    <property type="entry name" value="DUF3245"/>
    <property type="match status" value="1"/>
</dbReference>
<feature type="region of interest" description="Disordered" evidence="1">
    <location>
        <begin position="39"/>
        <end position="72"/>
    </location>
</feature>
<reference evidence="2 3" key="1">
    <citation type="submission" date="2023-08" db="EMBL/GenBank/DDBJ databases">
        <title>Black Yeasts Isolated from many extreme environments.</title>
        <authorList>
            <person name="Coleine C."/>
            <person name="Stajich J.E."/>
            <person name="Selbmann L."/>
        </authorList>
    </citation>
    <scope>NUCLEOTIDE SEQUENCE [LARGE SCALE GENOMIC DNA]</scope>
    <source>
        <strain evidence="2 3">CCFEE 536</strain>
    </source>
</reference>
<organism evidence="2 3">
    <name type="scientific">Cryomyces antarcticus</name>
    <dbReference type="NCBI Taxonomy" id="329879"/>
    <lineage>
        <taxon>Eukaryota</taxon>
        <taxon>Fungi</taxon>
        <taxon>Dikarya</taxon>
        <taxon>Ascomycota</taxon>
        <taxon>Pezizomycotina</taxon>
        <taxon>Dothideomycetes</taxon>
        <taxon>Dothideomycetes incertae sedis</taxon>
        <taxon>Cryomyces</taxon>
    </lineage>
</organism>
<feature type="non-terminal residue" evidence="2">
    <location>
        <position position="191"/>
    </location>
</feature>
<comment type="caution">
    <text evidence="2">The sequence shown here is derived from an EMBL/GenBank/DDBJ whole genome shotgun (WGS) entry which is preliminary data.</text>
</comment>
<accession>A0ABR0LLM5</accession>
<evidence type="ECO:0000313" key="3">
    <source>
        <dbReference type="Proteomes" id="UP001357485"/>
    </source>
</evidence>
<protein>
    <submittedName>
        <fullName evidence="2">Uncharacterized protein</fullName>
    </submittedName>
</protein>
<dbReference type="InterPro" id="IPR021641">
    <property type="entry name" value="DUF3245"/>
</dbReference>
<dbReference type="Proteomes" id="UP001357485">
    <property type="component" value="Unassembled WGS sequence"/>
</dbReference>
<feature type="region of interest" description="Disordered" evidence="1">
    <location>
        <begin position="97"/>
        <end position="191"/>
    </location>
</feature>
<gene>
    <name evidence="2" type="ORF">LTR16_009226</name>
</gene>
<dbReference type="EMBL" id="JAVRRA010018775">
    <property type="protein sequence ID" value="KAK5187903.1"/>
    <property type="molecule type" value="Genomic_DNA"/>
</dbReference>
<evidence type="ECO:0000313" key="2">
    <source>
        <dbReference type="EMBL" id="KAK5187903.1"/>
    </source>
</evidence>
<keyword evidence="3" id="KW-1185">Reference proteome</keyword>
<sequence length="191" mass="20681">MPVSTSPSEADIVFNRANVALARSQRLIASWLPPRTAEELAHSKTEEELEKEDRETFAPVPELLGLGAKPPKDIVEGSFRRTKISSNDAVLKQLLGKRAGSARQVSTSLHAGAKPLTAKPVTREEESEEEEGRASLFTSKRSKKRIVATPEREVEVEEPTSNPKIAKPPADDSSDVEAGEATQKASTGGRD</sequence>
<feature type="compositionally biased region" description="Basic and acidic residues" evidence="1">
    <location>
        <begin position="39"/>
        <end position="56"/>
    </location>
</feature>
<evidence type="ECO:0000256" key="1">
    <source>
        <dbReference type="SAM" id="MobiDB-lite"/>
    </source>
</evidence>